<name>A0A1V8S8N2_9PEZI</name>
<evidence type="ECO:0000313" key="1">
    <source>
        <dbReference type="EMBL" id="OQN95357.1"/>
    </source>
</evidence>
<sequence>MTVMAIEAPKLWIAKKRDLDLLDQDPESYAPKLKQLDLDDPKKWKRRRQLGYQHLHCFPTVNQPFYLHARDANVRKCVRIAWGEQDYRWTWSIQIDAGGPR</sequence>
<protein>
    <submittedName>
        <fullName evidence="1">Uncharacterized protein</fullName>
    </submittedName>
</protein>
<organism evidence="1 2">
    <name type="scientific">Cryoendolithus antarcticus</name>
    <dbReference type="NCBI Taxonomy" id="1507870"/>
    <lineage>
        <taxon>Eukaryota</taxon>
        <taxon>Fungi</taxon>
        <taxon>Dikarya</taxon>
        <taxon>Ascomycota</taxon>
        <taxon>Pezizomycotina</taxon>
        <taxon>Dothideomycetes</taxon>
        <taxon>Dothideomycetidae</taxon>
        <taxon>Cladosporiales</taxon>
        <taxon>Cladosporiaceae</taxon>
        <taxon>Cryoendolithus</taxon>
    </lineage>
</organism>
<gene>
    <name evidence="1" type="ORF">B0A48_18686</name>
</gene>
<dbReference type="EMBL" id="NAJO01000104">
    <property type="protein sequence ID" value="OQN95357.1"/>
    <property type="molecule type" value="Genomic_DNA"/>
</dbReference>
<comment type="caution">
    <text evidence="1">The sequence shown here is derived from an EMBL/GenBank/DDBJ whole genome shotgun (WGS) entry which is preliminary data.</text>
</comment>
<accession>A0A1V8S8N2</accession>
<evidence type="ECO:0000313" key="2">
    <source>
        <dbReference type="Proteomes" id="UP000192596"/>
    </source>
</evidence>
<dbReference type="Proteomes" id="UP000192596">
    <property type="component" value="Unassembled WGS sequence"/>
</dbReference>
<proteinExistence type="predicted"/>
<keyword evidence="2" id="KW-1185">Reference proteome</keyword>
<reference evidence="2" key="1">
    <citation type="submission" date="2017-03" db="EMBL/GenBank/DDBJ databases">
        <title>Genomes of endolithic fungi from Antarctica.</title>
        <authorList>
            <person name="Coleine C."/>
            <person name="Masonjones S."/>
            <person name="Stajich J.E."/>
        </authorList>
    </citation>
    <scope>NUCLEOTIDE SEQUENCE [LARGE SCALE GENOMIC DNA]</scope>
    <source>
        <strain evidence="2">CCFEE 5527</strain>
    </source>
</reference>
<dbReference type="AlphaFoldDB" id="A0A1V8S8N2"/>
<dbReference type="InParanoid" id="A0A1V8S8N2"/>